<feature type="transmembrane region" description="Helical" evidence="5">
    <location>
        <begin position="407"/>
        <end position="424"/>
    </location>
</feature>
<feature type="transmembrane region" description="Helical" evidence="5">
    <location>
        <begin position="494"/>
        <end position="513"/>
    </location>
</feature>
<keyword evidence="2 5" id="KW-0812">Transmembrane</keyword>
<organism evidence="6 7">
    <name type="scientific">Marine Group III euryarchaeote</name>
    <dbReference type="NCBI Taxonomy" id="2173149"/>
    <lineage>
        <taxon>Archaea</taxon>
        <taxon>Methanobacteriati</taxon>
        <taxon>Thermoplasmatota</taxon>
        <taxon>Thermoplasmata</taxon>
        <taxon>Candidatus Thermoprofundales</taxon>
    </lineage>
</organism>
<feature type="transmembrane region" description="Helical" evidence="5">
    <location>
        <begin position="371"/>
        <end position="395"/>
    </location>
</feature>
<feature type="transmembrane region" description="Helical" evidence="5">
    <location>
        <begin position="180"/>
        <end position="198"/>
    </location>
</feature>
<feature type="transmembrane region" description="Helical" evidence="5">
    <location>
        <begin position="338"/>
        <end position="359"/>
    </location>
</feature>
<feature type="transmembrane region" description="Helical" evidence="5">
    <location>
        <begin position="70"/>
        <end position="88"/>
    </location>
</feature>
<feature type="transmembrane region" description="Helical" evidence="5">
    <location>
        <begin position="141"/>
        <end position="160"/>
    </location>
</feature>
<evidence type="ECO:0000256" key="2">
    <source>
        <dbReference type="ARBA" id="ARBA00022692"/>
    </source>
</evidence>
<dbReference type="GO" id="GO:0008514">
    <property type="term" value="F:organic anion transmembrane transporter activity"/>
    <property type="evidence" value="ECO:0007669"/>
    <property type="project" value="UniProtKB-ARBA"/>
</dbReference>
<keyword evidence="3 5" id="KW-1133">Transmembrane helix</keyword>
<dbReference type="Proteomes" id="UP000585802">
    <property type="component" value="Unassembled WGS sequence"/>
</dbReference>
<accession>A0A7J4GQS9</accession>
<sequence length="524" mass="56967">MSKDEDFEEMLESLEIVAEALDEEPHAFLPRVNQLTRRRTLLELQSDLFDPIERQHAIYRLFFNSTFRKFGAGVLIVSFINILLYLFADGLTSSGRNVFVLFLFIIYLWVSETFPLPVTALMAGVALVLLGENRDDAFSSYASDSVFMILGSLIIAQGITKSGAENLIIRRFLGPFTGSNYSLIFGIILICSFMAAIIPDHSVAAIMLPLVLTIADKTDIRKRPNEMIALVLAVAFSCSIAGLATPSGGARNVIAMGFLEELYDIRISYIQWVVLAAPITIAAIPGVFLTLILVNKVSYRKIDYSNEQTQPIDDRQLLSLSILGLTFLLFLTSGSNGLTLGTSAMIGGILMHTFGVLEWEDSRQRLRWGVMFIYGAALTMGKAMVTHGAAAWLAGGLYKLAEIGSQFGGDSVIILLIIVVTVLLTNVMSDGAAAAILVPITLAVGAAAGLPLASIALITAISTAFAFMTSFGTPPNLIVQASGIPKSSDFLRNGVPLVIFTIILLMAAEYYYWDIAREWVSLTN</sequence>
<proteinExistence type="predicted"/>
<comment type="caution">
    <text evidence="6">The sequence shown here is derived from an EMBL/GenBank/DDBJ whole genome shotgun (WGS) entry which is preliminary data.</text>
</comment>
<dbReference type="PANTHER" id="PTHR10283:SF82">
    <property type="entry name" value="SOLUTE CARRIER FAMILY 13 MEMBER 2"/>
    <property type="match status" value="1"/>
</dbReference>
<gene>
    <name evidence="6" type="ORF">EYQ70_00995</name>
</gene>
<name>A0A7J4GQS9_9ARCH</name>
<dbReference type="EMBL" id="DUCX01000017">
    <property type="protein sequence ID" value="HIF36987.1"/>
    <property type="molecule type" value="Genomic_DNA"/>
</dbReference>
<feature type="transmembrane region" description="Helical" evidence="5">
    <location>
        <begin position="100"/>
        <end position="129"/>
    </location>
</feature>
<dbReference type="CDD" id="cd01115">
    <property type="entry name" value="SLC13_permease"/>
    <property type="match status" value="1"/>
</dbReference>
<evidence type="ECO:0000256" key="1">
    <source>
        <dbReference type="ARBA" id="ARBA00004141"/>
    </source>
</evidence>
<evidence type="ECO:0000256" key="4">
    <source>
        <dbReference type="ARBA" id="ARBA00023136"/>
    </source>
</evidence>
<evidence type="ECO:0000256" key="3">
    <source>
        <dbReference type="ARBA" id="ARBA00022989"/>
    </source>
</evidence>
<keyword evidence="4 5" id="KW-0472">Membrane</keyword>
<dbReference type="InterPro" id="IPR001898">
    <property type="entry name" value="SLC13A/DASS"/>
</dbReference>
<evidence type="ECO:0000256" key="5">
    <source>
        <dbReference type="SAM" id="Phobius"/>
    </source>
</evidence>
<evidence type="ECO:0000313" key="6">
    <source>
        <dbReference type="EMBL" id="HIF36987.1"/>
    </source>
</evidence>
<feature type="transmembrane region" description="Helical" evidence="5">
    <location>
        <begin position="227"/>
        <end position="249"/>
    </location>
</feature>
<feature type="transmembrane region" description="Helical" evidence="5">
    <location>
        <begin position="269"/>
        <end position="294"/>
    </location>
</feature>
<dbReference type="GO" id="GO:1905039">
    <property type="term" value="P:carboxylic acid transmembrane transport"/>
    <property type="evidence" value="ECO:0007669"/>
    <property type="project" value="UniProtKB-ARBA"/>
</dbReference>
<dbReference type="AlphaFoldDB" id="A0A7J4GQS9"/>
<feature type="transmembrane region" description="Helical" evidence="5">
    <location>
        <begin position="315"/>
        <end position="332"/>
    </location>
</feature>
<dbReference type="GO" id="GO:0005886">
    <property type="term" value="C:plasma membrane"/>
    <property type="evidence" value="ECO:0007669"/>
    <property type="project" value="TreeGrafter"/>
</dbReference>
<evidence type="ECO:0000313" key="7">
    <source>
        <dbReference type="Proteomes" id="UP000585802"/>
    </source>
</evidence>
<feature type="transmembrane region" description="Helical" evidence="5">
    <location>
        <begin position="431"/>
        <end position="449"/>
    </location>
</feature>
<dbReference type="PANTHER" id="PTHR10283">
    <property type="entry name" value="SOLUTE CARRIER FAMILY 13 MEMBER"/>
    <property type="match status" value="1"/>
</dbReference>
<protein>
    <submittedName>
        <fullName evidence="6">SLC13/DASS family transporter</fullName>
    </submittedName>
</protein>
<comment type="subcellular location">
    <subcellularLocation>
        <location evidence="1">Membrane</location>
        <topology evidence="1">Multi-pass membrane protein</topology>
    </subcellularLocation>
</comment>
<dbReference type="NCBIfam" id="TIGR00785">
    <property type="entry name" value="dass"/>
    <property type="match status" value="1"/>
</dbReference>
<reference evidence="7" key="1">
    <citation type="journal article" date="2019" name="bioRxiv">
        <title>Genome diversification in globally distributed novel marine Proteobacteria is linked to environmental adaptation.</title>
        <authorList>
            <person name="Zhou Z."/>
            <person name="Tran P.Q."/>
            <person name="Kieft K."/>
            <person name="Anantharaman K."/>
        </authorList>
    </citation>
    <scope>NUCLEOTIDE SEQUENCE [LARGE SCALE GENOMIC DNA]</scope>
</reference>
<dbReference type="Pfam" id="PF00939">
    <property type="entry name" value="Na_sulph_symp"/>
    <property type="match status" value="1"/>
</dbReference>